<dbReference type="InterPro" id="IPR011009">
    <property type="entry name" value="Kinase-like_dom_sf"/>
</dbReference>
<accession>A0A1J4JJH7</accession>
<name>A0A1J4JJH7_9EUKA</name>
<dbReference type="PANTHER" id="PTHR24348">
    <property type="entry name" value="SERINE/THREONINE-PROTEIN KINASE UNC-51-RELATED"/>
    <property type="match status" value="1"/>
</dbReference>
<dbReference type="FunFam" id="1.10.510.10:FF:000571">
    <property type="entry name" value="Maternal embryonic leucine zipper kinase"/>
    <property type="match status" value="1"/>
</dbReference>
<keyword evidence="2 3" id="KW-0067">ATP-binding</keyword>
<organism evidence="5 6">
    <name type="scientific">Tritrichomonas foetus</name>
    <dbReference type="NCBI Taxonomy" id="1144522"/>
    <lineage>
        <taxon>Eukaryota</taxon>
        <taxon>Metamonada</taxon>
        <taxon>Parabasalia</taxon>
        <taxon>Tritrichomonadida</taxon>
        <taxon>Tritrichomonadidae</taxon>
        <taxon>Tritrichomonas</taxon>
    </lineage>
</organism>
<dbReference type="GO" id="GO:0005524">
    <property type="term" value="F:ATP binding"/>
    <property type="evidence" value="ECO:0007669"/>
    <property type="project" value="UniProtKB-UniRule"/>
</dbReference>
<dbReference type="GO" id="GO:0005737">
    <property type="term" value="C:cytoplasm"/>
    <property type="evidence" value="ECO:0007669"/>
    <property type="project" value="TreeGrafter"/>
</dbReference>
<sequence length="555" mass="63210">MKEVIHPTLGTFTIKKVIGHGSYATVYLAIHEATKMSVALKVYSKGLSQDSDEMLLIKREVDIMKDVWHPLVVSLFDCFEYNHHIIFISEFIEGENLLDYANGRVPFPESEVRQLFAQMILILEYVHKEKKIVHRDLKCENFMVDLHNNIHLIDFGFANYRNDNHLLKTTCGSPGYIAPEIIRSKPYDQEVDIWSLGIILYAITHGHLPFDESNTSKLLTKIVFSEPEYDTESFSPDLIDLIQSMLKKDPKERATIDQIKNHPWLTIDENSRNFTLDDTVYHQYPVYGGFVNGKDRLDPWVAQYLNLSQEEQNHIIQSLMNFEKDRLSITYSIVRKYRIYTEMATVGKMIFKPVIVRQPKRVSTFGPNFNKKLPVLMVRNNEHQSNCSDVNVANFHNPSNFSRGSPNVGNGSPQGQRNLSAVFNTQPQLNPFVQMSPVKQTNQGNYVTGNYVAGNYGPGNGGINQTGPNKPQLNAFNMNIVNQNVPTNHVNHLNNPYTSTFNGAISTLVANGGYTSRKLNQPQPRTNISTTMFPNGNALTSRNKQVMFRKSIPNY</sequence>
<dbReference type="CDD" id="cd14003">
    <property type="entry name" value="STKc_AMPK-like"/>
    <property type="match status" value="1"/>
</dbReference>
<dbReference type="FunFam" id="3.30.200.20:FF:000042">
    <property type="entry name" value="Aurora kinase A"/>
    <property type="match status" value="1"/>
</dbReference>
<dbReference type="Proteomes" id="UP000179807">
    <property type="component" value="Unassembled WGS sequence"/>
</dbReference>
<dbReference type="RefSeq" id="XP_068351632.1">
    <property type="nucleotide sequence ID" value="XM_068510034.1"/>
</dbReference>
<dbReference type="PANTHER" id="PTHR24348:SF68">
    <property type="entry name" value="SERINE_THREONINE-PROTEIN KINASE ATG1C"/>
    <property type="match status" value="1"/>
</dbReference>
<dbReference type="SUPFAM" id="SSF56112">
    <property type="entry name" value="Protein kinase-like (PK-like)"/>
    <property type="match status" value="1"/>
</dbReference>
<keyword evidence="5" id="KW-0808">Transferase</keyword>
<proteinExistence type="predicted"/>
<dbReference type="PROSITE" id="PS50011">
    <property type="entry name" value="PROTEIN_KINASE_DOM"/>
    <property type="match status" value="1"/>
</dbReference>
<dbReference type="GeneID" id="94844738"/>
<keyword evidence="6" id="KW-1185">Reference proteome</keyword>
<keyword evidence="1 3" id="KW-0547">Nucleotide-binding</keyword>
<gene>
    <name evidence="5" type="ORF">TRFO_35061</name>
</gene>
<evidence type="ECO:0000256" key="3">
    <source>
        <dbReference type="PROSITE-ProRule" id="PRU10141"/>
    </source>
</evidence>
<comment type="caution">
    <text evidence="5">The sequence shown here is derived from an EMBL/GenBank/DDBJ whole genome shotgun (WGS) entry which is preliminary data.</text>
</comment>
<dbReference type="InterPro" id="IPR017441">
    <property type="entry name" value="Protein_kinase_ATP_BS"/>
</dbReference>
<evidence type="ECO:0000259" key="4">
    <source>
        <dbReference type="PROSITE" id="PS50011"/>
    </source>
</evidence>
<dbReference type="OrthoDB" id="40902at2759"/>
<dbReference type="InterPro" id="IPR000719">
    <property type="entry name" value="Prot_kinase_dom"/>
</dbReference>
<dbReference type="Gene3D" id="1.10.510.10">
    <property type="entry name" value="Transferase(Phosphotransferase) domain 1"/>
    <property type="match status" value="1"/>
</dbReference>
<dbReference type="Pfam" id="PF00069">
    <property type="entry name" value="Pkinase"/>
    <property type="match status" value="1"/>
</dbReference>
<dbReference type="GO" id="GO:0004674">
    <property type="term" value="F:protein serine/threonine kinase activity"/>
    <property type="evidence" value="ECO:0007669"/>
    <property type="project" value="InterPro"/>
</dbReference>
<dbReference type="PROSITE" id="PS00108">
    <property type="entry name" value="PROTEIN_KINASE_ST"/>
    <property type="match status" value="1"/>
</dbReference>
<feature type="domain" description="Protein kinase" evidence="4">
    <location>
        <begin position="12"/>
        <end position="265"/>
    </location>
</feature>
<evidence type="ECO:0000313" key="6">
    <source>
        <dbReference type="Proteomes" id="UP000179807"/>
    </source>
</evidence>
<reference evidence="5" key="1">
    <citation type="submission" date="2016-10" db="EMBL/GenBank/DDBJ databases">
        <authorList>
            <person name="Benchimol M."/>
            <person name="Almeida L.G."/>
            <person name="Vasconcelos A.T."/>
            <person name="Perreira-Neves A."/>
            <person name="Rosa I.A."/>
            <person name="Tasca T."/>
            <person name="Bogo M.R."/>
            <person name="de Souza W."/>
        </authorList>
    </citation>
    <scope>NUCLEOTIDE SEQUENCE [LARGE SCALE GENOMIC DNA]</scope>
    <source>
        <strain evidence="5">K</strain>
    </source>
</reference>
<dbReference type="SMART" id="SM00220">
    <property type="entry name" value="S_TKc"/>
    <property type="match status" value="1"/>
</dbReference>
<dbReference type="InterPro" id="IPR008271">
    <property type="entry name" value="Ser/Thr_kinase_AS"/>
</dbReference>
<dbReference type="VEuPathDB" id="TrichDB:TRFO_35061"/>
<keyword evidence="5" id="KW-0418">Kinase</keyword>
<feature type="binding site" evidence="3">
    <location>
        <position position="41"/>
    </location>
    <ligand>
        <name>ATP</name>
        <dbReference type="ChEBI" id="CHEBI:30616"/>
    </ligand>
</feature>
<protein>
    <submittedName>
        <fullName evidence="5">CAMK family protein kinase</fullName>
    </submittedName>
</protein>
<dbReference type="AlphaFoldDB" id="A0A1J4JJH7"/>
<dbReference type="GO" id="GO:0010506">
    <property type="term" value="P:regulation of autophagy"/>
    <property type="evidence" value="ECO:0007669"/>
    <property type="project" value="InterPro"/>
</dbReference>
<evidence type="ECO:0000256" key="2">
    <source>
        <dbReference type="ARBA" id="ARBA00022840"/>
    </source>
</evidence>
<evidence type="ECO:0000313" key="5">
    <source>
        <dbReference type="EMBL" id="OHS98495.1"/>
    </source>
</evidence>
<dbReference type="PROSITE" id="PS00107">
    <property type="entry name" value="PROTEIN_KINASE_ATP"/>
    <property type="match status" value="1"/>
</dbReference>
<dbReference type="InterPro" id="IPR045269">
    <property type="entry name" value="Atg1-like"/>
</dbReference>
<evidence type="ECO:0000256" key="1">
    <source>
        <dbReference type="ARBA" id="ARBA00022741"/>
    </source>
</evidence>
<dbReference type="EMBL" id="MLAK01001051">
    <property type="protein sequence ID" value="OHS98495.1"/>
    <property type="molecule type" value="Genomic_DNA"/>
</dbReference>